<keyword evidence="4" id="KW-1185">Reference proteome</keyword>
<keyword evidence="1" id="KW-0472">Membrane</keyword>
<feature type="transmembrane region" description="Helical" evidence="1">
    <location>
        <begin position="60"/>
        <end position="90"/>
    </location>
</feature>
<organism evidence="3 4">
    <name type="scientific">Cellulomonas shaoxiangyii</name>
    <dbReference type="NCBI Taxonomy" id="2566013"/>
    <lineage>
        <taxon>Bacteria</taxon>
        <taxon>Bacillati</taxon>
        <taxon>Actinomycetota</taxon>
        <taxon>Actinomycetes</taxon>
        <taxon>Micrococcales</taxon>
        <taxon>Cellulomonadaceae</taxon>
        <taxon>Cellulomonas</taxon>
    </lineage>
</organism>
<feature type="transmembrane region" description="Helical" evidence="1">
    <location>
        <begin position="187"/>
        <end position="211"/>
    </location>
</feature>
<protein>
    <submittedName>
        <fullName evidence="3">DUF1206 domain-containing protein</fullName>
    </submittedName>
</protein>
<evidence type="ECO:0000259" key="2">
    <source>
        <dbReference type="Pfam" id="PF06724"/>
    </source>
</evidence>
<feature type="domain" description="DUF1206" evidence="2">
    <location>
        <begin position="19"/>
        <end position="85"/>
    </location>
</feature>
<dbReference type="OrthoDB" id="4552598at2"/>
<sequence>MSTVAASSSRGVWEAGARAGYAVSGVLHVLIGVLAVQLAVGDGSGSADQSGAFAQVASTPFGAVALWVAVVAFAALGAWQAAAALSGVVGEAADRAKAAGKAVVYLALAVTALTFARGGGSGGGQTSDATATLLQAPAGRLLVGAVGVGVLAVGAYHVHKGVTKRFLDDLQRLPAGRPGRAARWSGVVGYVAKGVALGVLGVLFVLAAVHADPSEATGLDGALRTLREAPAGPFLLLLVALGLIAYGLYSFVRARFGRL</sequence>
<gene>
    <name evidence="3" type="ORF">E5225_07015</name>
</gene>
<feature type="domain" description="DUF1206" evidence="2">
    <location>
        <begin position="188"/>
        <end position="256"/>
    </location>
</feature>
<evidence type="ECO:0000313" key="4">
    <source>
        <dbReference type="Proteomes" id="UP000296469"/>
    </source>
</evidence>
<evidence type="ECO:0000313" key="3">
    <source>
        <dbReference type="EMBL" id="QCB93340.1"/>
    </source>
</evidence>
<dbReference type="RefSeq" id="WP_135973063.1">
    <property type="nucleotide sequence ID" value="NZ_CP039291.1"/>
</dbReference>
<feature type="transmembrane region" description="Helical" evidence="1">
    <location>
        <begin position="21"/>
        <end position="40"/>
    </location>
</feature>
<feature type="domain" description="DUF1206" evidence="2">
    <location>
        <begin position="97"/>
        <end position="163"/>
    </location>
</feature>
<dbReference type="InterPro" id="IPR009597">
    <property type="entry name" value="DUF1206"/>
</dbReference>
<dbReference type="Pfam" id="PF06724">
    <property type="entry name" value="DUF1206"/>
    <property type="match status" value="3"/>
</dbReference>
<reference evidence="3 4" key="1">
    <citation type="submission" date="2019-04" db="EMBL/GenBank/DDBJ databases">
        <title>Isolation and identification of Cellulomonas shaoxiangyii sp. Nov. isolated from feces of the Tibetan antelopes (Pantholops hodgsonii) in the Qinghai-Tibet plateau of China.</title>
        <authorList>
            <person name="Tian Z."/>
        </authorList>
    </citation>
    <scope>NUCLEOTIDE SEQUENCE [LARGE SCALE GENOMIC DNA]</scope>
    <source>
        <strain evidence="3 4">Z28</strain>
    </source>
</reference>
<accession>A0A4P7SHA4</accession>
<name>A0A4P7SHA4_9CELL</name>
<keyword evidence="1" id="KW-0812">Transmembrane</keyword>
<proteinExistence type="predicted"/>
<feature type="transmembrane region" description="Helical" evidence="1">
    <location>
        <begin position="231"/>
        <end position="252"/>
    </location>
</feature>
<feature type="transmembrane region" description="Helical" evidence="1">
    <location>
        <begin position="102"/>
        <end position="120"/>
    </location>
</feature>
<dbReference type="KEGG" id="celz:E5225_07015"/>
<dbReference type="Proteomes" id="UP000296469">
    <property type="component" value="Chromosome"/>
</dbReference>
<dbReference type="AlphaFoldDB" id="A0A4P7SHA4"/>
<keyword evidence="1" id="KW-1133">Transmembrane helix</keyword>
<evidence type="ECO:0000256" key="1">
    <source>
        <dbReference type="SAM" id="Phobius"/>
    </source>
</evidence>
<dbReference type="EMBL" id="CP039291">
    <property type="protein sequence ID" value="QCB93340.1"/>
    <property type="molecule type" value="Genomic_DNA"/>
</dbReference>
<feature type="transmembrane region" description="Helical" evidence="1">
    <location>
        <begin position="140"/>
        <end position="158"/>
    </location>
</feature>